<dbReference type="EMBL" id="PKSL01000013">
    <property type="protein sequence ID" value="POW15257.1"/>
    <property type="molecule type" value="Genomic_DNA"/>
</dbReference>
<feature type="region of interest" description="Disordered" evidence="1">
    <location>
        <begin position="166"/>
        <end position="191"/>
    </location>
</feature>
<evidence type="ECO:0000313" key="3">
    <source>
        <dbReference type="Proteomes" id="UP000239156"/>
    </source>
</evidence>
<feature type="region of interest" description="Disordered" evidence="1">
    <location>
        <begin position="265"/>
        <end position="285"/>
    </location>
</feature>
<evidence type="ECO:0000313" key="2">
    <source>
        <dbReference type="EMBL" id="POW15257.1"/>
    </source>
</evidence>
<comment type="caution">
    <text evidence="2">The sequence shown here is derived from an EMBL/GenBank/DDBJ whole genome shotgun (WGS) entry which is preliminary data.</text>
</comment>
<gene>
    <name evidence="2" type="ORF">PSTT_02197</name>
</gene>
<dbReference type="VEuPathDB" id="FungiDB:PSTT_02197"/>
<name>A0A2S4W0P3_9BASI</name>
<keyword evidence="3" id="KW-1185">Reference proteome</keyword>
<feature type="compositionally biased region" description="Polar residues" evidence="1">
    <location>
        <begin position="176"/>
        <end position="187"/>
    </location>
</feature>
<protein>
    <submittedName>
        <fullName evidence="2">Uncharacterized protein</fullName>
    </submittedName>
</protein>
<accession>A0A2S4W0P3</accession>
<dbReference type="Proteomes" id="UP000239156">
    <property type="component" value="Unassembled WGS sequence"/>
</dbReference>
<evidence type="ECO:0000256" key="1">
    <source>
        <dbReference type="SAM" id="MobiDB-lite"/>
    </source>
</evidence>
<organism evidence="2 3">
    <name type="scientific">Puccinia striiformis</name>
    <dbReference type="NCBI Taxonomy" id="27350"/>
    <lineage>
        <taxon>Eukaryota</taxon>
        <taxon>Fungi</taxon>
        <taxon>Dikarya</taxon>
        <taxon>Basidiomycota</taxon>
        <taxon>Pucciniomycotina</taxon>
        <taxon>Pucciniomycetes</taxon>
        <taxon>Pucciniales</taxon>
        <taxon>Pucciniaceae</taxon>
        <taxon>Puccinia</taxon>
    </lineage>
</organism>
<dbReference type="AlphaFoldDB" id="A0A2S4W0P3"/>
<reference evidence="2" key="1">
    <citation type="submission" date="2017-12" db="EMBL/GenBank/DDBJ databases">
        <title>Gene loss provides genomic basis for host adaptation in cereal stripe rust fungi.</title>
        <authorList>
            <person name="Xia C."/>
        </authorList>
    </citation>
    <scope>NUCLEOTIDE SEQUENCE [LARGE SCALE GENOMIC DNA]</scope>
    <source>
        <strain evidence="2">93-210</strain>
    </source>
</reference>
<sequence length="285" mass="31312">MFSCTDYDLCDSDFNRSSTLLFHSASNAAPLPLLPEWTDHYPQGLIQRPTTPLYEPYQYGNQPSVTPGIFDQNFSISGDPAFLHSADTSSSRSSSIFGYGTSAESFSHAPEYSTIHSFDSGRSFCNTVSSISIPSPPRLFADTPISRTNHFINPAHLEFTGLLPQSQTRSYKRTPSESNFRTINPKASRNPREIPHKAKLKDPNANMGHDPKCSIVSAATCAARISIDPALYFFIPPCIPEKDPISATSAAGLFPICPTCGDIKDSSTPQNPKCSYPKFRDQPVY</sequence>
<proteinExistence type="predicted"/>